<protein>
    <submittedName>
        <fullName evidence="2">Glutathione S-transferase</fullName>
    </submittedName>
</protein>
<evidence type="ECO:0000259" key="1">
    <source>
        <dbReference type="PROSITE" id="PS50404"/>
    </source>
</evidence>
<dbReference type="GO" id="GO:0006559">
    <property type="term" value="P:L-phenylalanine catabolic process"/>
    <property type="evidence" value="ECO:0007669"/>
    <property type="project" value="TreeGrafter"/>
</dbReference>
<dbReference type="InterPro" id="IPR034338">
    <property type="entry name" value="GST_4_C"/>
</dbReference>
<keyword evidence="3" id="KW-1185">Reference proteome</keyword>
<dbReference type="InterPro" id="IPR036249">
    <property type="entry name" value="Thioredoxin-like_sf"/>
</dbReference>
<dbReference type="PANTHER" id="PTHR42673:SF21">
    <property type="entry name" value="GLUTATHIONE S-TRANSFERASE YFCF"/>
    <property type="match status" value="1"/>
</dbReference>
<dbReference type="InterPro" id="IPR004045">
    <property type="entry name" value="Glutathione_S-Trfase_N"/>
</dbReference>
<evidence type="ECO:0000313" key="2">
    <source>
        <dbReference type="EMBL" id="EXU75094.1"/>
    </source>
</evidence>
<dbReference type="Pfam" id="PF14834">
    <property type="entry name" value="GST_C_4"/>
    <property type="match status" value="1"/>
</dbReference>
<accession>A0A014MAH6</accession>
<proteinExistence type="predicted"/>
<dbReference type="SFLD" id="SFLDS00019">
    <property type="entry name" value="Glutathione_Transferase_(cytos"/>
    <property type="match status" value="1"/>
</dbReference>
<dbReference type="SFLD" id="SFLDG00358">
    <property type="entry name" value="Main_(cytGST)"/>
    <property type="match status" value="1"/>
</dbReference>
<dbReference type="NCBIfam" id="NF011693">
    <property type="entry name" value="PRK15113.1"/>
    <property type="match status" value="1"/>
</dbReference>
<dbReference type="GO" id="GO:0006749">
    <property type="term" value="P:glutathione metabolic process"/>
    <property type="evidence" value="ECO:0007669"/>
    <property type="project" value="TreeGrafter"/>
</dbReference>
<dbReference type="PATRIC" id="fig|69222.5.peg.2718"/>
<dbReference type="CDD" id="cd03195">
    <property type="entry name" value="GST_C_4"/>
    <property type="match status" value="1"/>
</dbReference>
<name>A0A014MAH6_9GAMM</name>
<dbReference type="PROSITE" id="PS50404">
    <property type="entry name" value="GST_NTER"/>
    <property type="match status" value="1"/>
</dbReference>
<evidence type="ECO:0000313" key="3">
    <source>
        <dbReference type="Proteomes" id="UP000019918"/>
    </source>
</evidence>
<dbReference type="GO" id="GO:0016034">
    <property type="term" value="F:maleylacetoacetate isomerase activity"/>
    <property type="evidence" value="ECO:0007669"/>
    <property type="project" value="TreeGrafter"/>
</dbReference>
<keyword evidence="2" id="KW-0808">Transferase</keyword>
<comment type="caution">
    <text evidence="2">The sequence shown here is derived from an EMBL/GenBank/DDBJ whole genome shotgun (WGS) entry which is preliminary data.</text>
</comment>
<dbReference type="PANTHER" id="PTHR42673">
    <property type="entry name" value="MALEYLACETOACETATE ISOMERASE"/>
    <property type="match status" value="1"/>
</dbReference>
<reference evidence="2 3" key="1">
    <citation type="submission" date="2014-02" db="EMBL/GenBank/DDBJ databases">
        <title>Draft genome of Erwinia mallotivora strain BT-MARDI, a papaya dieback pathogen.</title>
        <authorList>
            <person name="Redzuan R."/>
            <person name="Abu Bakar N."/>
            <person name="Badrun R."/>
            <person name="Mohd Raih M.F."/>
            <person name="Rozano L."/>
            <person name="Mat Amin N."/>
        </authorList>
    </citation>
    <scope>NUCLEOTIDE SEQUENCE [LARGE SCALE GENOMIC DNA]</scope>
    <source>
        <strain evidence="2 3">BT-MARDI</strain>
    </source>
</reference>
<organism evidence="2 3">
    <name type="scientific">Erwinia mallotivora</name>
    <dbReference type="NCBI Taxonomy" id="69222"/>
    <lineage>
        <taxon>Bacteria</taxon>
        <taxon>Pseudomonadati</taxon>
        <taxon>Pseudomonadota</taxon>
        <taxon>Gammaproteobacteria</taxon>
        <taxon>Enterobacterales</taxon>
        <taxon>Erwiniaceae</taxon>
        <taxon>Erwinia</taxon>
    </lineage>
</organism>
<dbReference type="EMBL" id="JFHN01000052">
    <property type="protein sequence ID" value="EXU75094.1"/>
    <property type="molecule type" value="Genomic_DNA"/>
</dbReference>
<dbReference type="Gene3D" id="3.40.30.10">
    <property type="entry name" value="Glutaredoxin"/>
    <property type="match status" value="1"/>
</dbReference>
<feature type="domain" description="GST N-terminal" evidence="1">
    <location>
        <begin position="6"/>
        <end position="87"/>
    </location>
</feature>
<dbReference type="InterPro" id="IPR040079">
    <property type="entry name" value="Glutathione_S-Trfase"/>
</dbReference>
<dbReference type="AlphaFoldDB" id="A0A014MAH6"/>
<dbReference type="STRING" id="69222.BG55_13255"/>
<dbReference type="CDD" id="cd00570">
    <property type="entry name" value="GST_N_family"/>
    <property type="match status" value="1"/>
</dbReference>
<dbReference type="OrthoDB" id="8857552at2"/>
<dbReference type="InterPro" id="IPR036282">
    <property type="entry name" value="Glutathione-S-Trfase_C_sf"/>
</dbReference>
<sequence>MNYPAITLWSDACFFSPYVMSIYVALSEKGVPFSLRYVDLTSQQHLAQPYRDISLTRRVPTLQVDDFMLSESSAITEYLEERFPAPEFERLYPRDGENRARARELQAWLRSDLLPLRQERPTEVLFAGERFAPLSAQGQQAAEHLFAAVSRLLKPGQQNLFGEWSIADTDLAVMINRLALHGDEVPEFVANYAHFQWQRASVQLWLAESSRSLAE</sequence>
<dbReference type="SUPFAM" id="SSF52833">
    <property type="entry name" value="Thioredoxin-like"/>
    <property type="match status" value="1"/>
</dbReference>
<dbReference type="GO" id="GO:0004364">
    <property type="term" value="F:glutathione transferase activity"/>
    <property type="evidence" value="ECO:0007669"/>
    <property type="project" value="TreeGrafter"/>
</dbReference>
<dbReference type="Proteomes" id="UP000019918">
    <property type="component" value="Unassembled WGS sequence"/>
</dbReference>
<gene>
    <name evidence="2" type="ORF">BG55_13255</name>
</gene>
<dbReference type="SUPFAM" id="SSF47616">
    <property type="entry name" value="GST C-terminal domain-like"/>
    <property type="match status" value="1"/>
</dbReference>
<dbReference type="Gene3D" id="1.20.1050.10">
    <property type="match status" value="1"/>
</dbReference>
<dbReference type="RefSeq" id="WP_034938139.1">
    <property type="nucleotide sequence ID" value="NZ_JFHN01000052.1"/>
</dbReference>
<dbReference type="Pfam" id="PF13417">
    <property type="entry name" value="GST_N_3"/>
    <property type="match status" value="1"/>
</dbReference>